<dbReference type="Proteomes" id="UP001198962">
    <property type="component" value="Unassembled WGS sequence"/>
</dbReference>
<dbReference type="InterPro" id="IPR000281">
    <property type="entry name" value="HTH_RpiR"/>
</dbReference>
<organism evidence="6 7">
    <name type="scientific">Brotaphodocola catenula</name>
    <dbReference type="NCBI Taxonomy" id="2885361"/>
    <lineage>
        <taxon>Bacteria</taxon>
        <taxon>Bacillati</taxon>
        <taxon>Bacillota</taxon>
        <taxon>Clostridia</taxon>
        <taxon>Lachnospirales</taxon>
        <taxon>Lachnospiraceae</taxon>
        <taxon>Brotaphodocola</taxon>
    </lineage>
</organism>
<evidence type="ECO:0000259" key="4">
    <source>
        <dbReference type="PROSITE" id="PS51071"/>
    </source>
</evidence>
<feature type="domain" description="SIS" evidence="5">
    <location>
        <begin position="109"/>
        <end position="248"/>
    </location>
</feature>
<dbReference type="PANTHER" id="PTHR30514">
    <property type="entry name" value="GLUCOKINASE"/>
    <property type="match status" value="1"/>
</dbReference>
<comment type="caution">
    <text evidence="6">The sequence shown here is derived from an EMBL/GenBank/DDBJ whole genome shotgun (WGS) entry which is preliminary data.</text>
</comment>
<dbReference type="GO" id="GO:0003677">
    <property type="term" value="F:DNA binding"/>
    <property type="evidence" value="ECO:0007669"/>
    <property type="project" value="UniProtKB-KW"/>
</dbReference>
<dbReference type="SUPFAM" id="SSF46689">
    <property type="entry name" value="Homeodomain-like"/>
    <property type="match status" value="1"/>
</dbReference>
<evidence type="ECO:0000313" key="7">
    <source>
        <dbReference type="Proteomes" id="UP001198962"/>
    </source>
</evidence>
<dbReference type="GO" id="GO:0003700">
    <property type="term" value="F:DNA-binding transcription factor activity"/>
    <property type="evidence" value="ECO:0007669"/>
    <property type="project" value="InterPro"/>
</dbReference>
<protein>
    <submittedName>
        <fullName evidence="6">MurR/RpiR family transcriptional regulator</fullName>
    </submittedName>
</protein>
<dbReference type="InterPro" id="IPR009057">
    <property type="entry name" value="Homeodomain-like_sf"/>
</dbReference>
<dbReference type="EMBL" id="JAJEPU010000001">
    <property type="protein sequence ID" value="MCC2163353.1"/>
    <property type="molecule type" value="Genomic_DNA"/>
</dbReference>
<evidence type="ECO:0000259" key="5">
    <source>
        <dbReference type="PROSITE" id="PS51464"/>
    </source>
</evidence>
<dbReference type="Pfam" id="PF01418">
    <property type="entry name" value="HTH_6"/>
    <property type="match status" value="1"/>
</dbReference>
<dbReference type="InterPro" id="IPR035472">
    <property type="entry name" value="RpiR-like_SIS"/>
</dbReference>
<dbReference type="GO" id="GO:0097367">
    <property type="term" value="F:carbohydrate derivative binding"/>
    <property type="evidence" value="ECO:0007669"/>
    <property type="project" value="InterPro"/>
</dbReference>
<sequence length="268" mass="30651">MIPIFEQAHSLFLTPTESEILDWFENHFPQCLYMNLEEMSDQLYTSSATIVRFCQKLGFKGFNEFKYQLRQQLKEQKNSALFSDNIIEHSLALFRDNLEQLDLDALQEVANLLSSDRTIYICGSNLSSLIASYLHTVLSSLDYSCILIEWQRLLGSLIGQMSRDSVLLIVSAHGDTQYYQSIMETAFERGIKTILLTCERDSPLVSLSSFAFFSNDHNQELANVDTNPRIGLFAIAQILIELVTLKKRHIFSTSHPTEEASIFPNEKD</sequence>
<dbReference type="Gene3D" id="3.40.50.10490">
    <property type="entry name" value="Glucose-6-phosphate isomerase like protein, domain 1"/>
    <property type="match status" value="1"/>
</dbReference>
<keyword evidence="2" id="KW-0238">DNA-binding</keyword>
<keyword evidence="1" id="KW-0805">Transcription regulation</keyword>
<evidence type="ECO:0000256" key="1">
    <source>
        <dbReference type="ARBA" id="ARBA00023015"/>
    </source>
</evidence>
<dbReference type="InterPro" id="IPR046348">
    <property type="entry name" value="SIS_dom_sf"/>
</dbReference>
<dbReference type="RefSeq" id="WP_308450269.1">
    <property type="nucleotide sequence ID" value="NZ_JAJEPU010000001.1"/>
</dbReference>
<dbReference type="PROSITE" id="PS51464">
    <property type="entry name" value="SIS"/>
    <property type="match status" value="1"/>
</dbReference>
<dbReference type="Gene3D" id="1.10.10.10">
    <property type="entry name" value="Winged helix-like DNA-binding domain superfamily/Winged helix DNA-binding domain"/>
    <property type="match status" value="1"/>
</dbReference>
<dbReference type="PROSITE" id="PS51071">
    <property type="entry name" value="HTH_RPIR"/>
    <property type="match status" value="1"/>
</dbReference>
<keyword evidence="3" id="KW-0804">Transcription</keyword>
<evidence type="ECO:0000256" key="2">
    <source>
        <dbReference type="ARBA" id="ARBA00023125"/>
    </source>
</evidence>
<dbReference type="Pfam" id="PF01380">
    <property type="entry name" value="SIS"/>
    <property type="match status" value="1"/>
</dbReference>
<dbReference type="SUPFAM" id="SSF53697">
    <property type="entry name" value="SIS domain"/>
    <property type="match status" value="1"/>
</dbReference>
<proteinExistence type="predicted"/>
<dbReference type="InterPro" id="IPR036388">
    <property type="entry name" value="WH-like_DNA-bd_sf"/>
</dbReference>
<dbReference type="PANTHER" id="PTHR30514:SF21">
    <property type="entry name" value="RPIR-FAMILY TRANSCRIPTIONAL REGULATOR"/>
    <property type="match status" value="1"/>
</dbReference>
<dbReference type="InterPro" id="IPR001347">
    <property type="entry name" value="SIS_dom"/>
</dbReference>
<accession>A0AAE3DJQ1</accession>
<dbReference type="GO" id="GO:1901135">
    <property type="term" value="P:carbohydrate derivative metabolic process"/>
    <property type="evidence" value="ECO:0007669"/>
    <property type="project" value="InterPro"/>
</dbReference>
<evidence type="ECO:0000313" key="6">
    <source>
        <dbReference type="EMBL" id="MCC2163353.1"/>
    </source>
</evidence>
<name>A0AAE3DJQ1_9FIRM</name>
<dbReference type="InterPro" id="IPR047640">
    <property type="entry name" value="RpiR-like"/>
</dbReference>
<dbReference type="AlphaFoldDB" id="A0AAE3DJQ1"/>
<feature type="domain" description="HTH rpiR-type" evidence="4">
    <location>
        <begin position="1"/>
        <end position="76"/>
    </location>
</feature>
<evidence type="ECO:0000256" key="3">
    <source>
        <dbReference type="ARBA" id="ARBA00023163"/>
    </source>
</evidence>
<dbReference type="CDD" id="cd05013">
    <property type="entry name" value="SIS_RpiR"/>
    <property type="match status" value="1"/>
</dbReference>
<keyword evidence="7" id="KW-1185">Reference proteome</keyword>
<gene>
    <name evidence="6" type="ORF">LKD32_00385</name>
</gene>
<reference evidence="6" key="1">
    <citation type="submission" date="2021-10" db="EMBL/GenBank/DDBJ databases">
        <title>Anaerobic single-cell dispensing facilitates the cultivation of human gut bacteria.</title>
        <authorList>
            <person name="Afrizal A."/>
        </authorList>
    </citation>
    <scope>NUCLEOTIDE SEQUENCE</scope>
    <source>
        <strain evidence="6">CLA-AA-H274</strain>
    </source>
</reference>